<dbReference type="STRING" id="9305.ENSSHAP00000006691"/>
<dbReference type="InterPro" id="IPR036259">
    <property type="entry name" value="MFS_trans_sf"/>
</dbReference>
<dbReference type="Gene3D" id="1.20.1250.20">
    <property type="entry name" value="MFS general substrate transporter like domains"/>
    <property type="match status" value="1"/>
</dbReference>
<protein>
    <recommendedName>
        <fullName evidence="6">Major facilitator superfamily (MFS) profile domain-containing protein</fullName>
    </recommendedName>
</protein>
<feature type="transmembrane region" description="Helical" evidence="5">
    <location>
        <begin position="401"/>
        <end position="420"/>
    </location>
</feature>
<evidence type="ECO:0000256" key="2">
    <source>
        <dbReference type="ARBA" id="ARBA00022692"/>
    </source>
</evidence>
<reference evidence="7" key="3">
    <citation type="submission" date="2025-09" db="UniProtKB">
        <authorList>
            <consortium name="Ensembl"/>
        </authorList>
    </citation>
    <scope>IDENTIFICATION</scope>
</reference>
<dbReference type="InterPro" id="IPR020846">
    <property type="entry name" value="MFS_dom"/>
</dbReference>
<dbReference type="PANTHER" id="PTHR24064">
    <property type="entry name" value="SOLUTE CARRIER FAMILY 22 MEMBER"/>
    <property type="match status" value="1"/>
</dbReference>
<gene>
    <name evidence="7" type="primary">LOC100928924</name>
</gene>
<keyword evidence="8" id="KW-1185">Reference proteome</keyword>
<dbReference type="GO" id="GO:0016020">
    <property type="term" value="C:membrane"/>
    <property type="evidence" value="ECO:0007669"/>
    <property type="project" value="UniProtKB-SubCell"/>
</dbReference>
<feature type="transmembrane region" description="Helical" evidence="5">
    <location>
        <begin position="489"/>
        <end position="509"/>
    </location>
</feature>
<feature type="transmembrane region" description="Helical" evidence="5">
    <location>
        <begin position="342"/>
        <end position="362"/>
    </location>
</feature>
<evidence type="ECO:0000256" key="1">
    <source>
        <dbReference type="ARBA" id="ARBA00004141"/>
    </source>
</evidence>
<dbReference type="InParanoid" id="G3VU36"/>
<dbReference type="PROSITE" id="PS50850">
    <property type="entry name" value="MFS"/>
    <property type="match status" value="1"/>
</dbReference>
<accession>G3VU36</accession>
<feature type="transmembrane region" description="Helical" evidence="5">
    <location>
        <begin position="252"/>
        <end position="273"/>
    </location>
</feature>
<keyword evidence="4 5" id="KW-0472">Membrane</keyword>
<sequence length="557" mass="62829">MGFSELLDTIGGVGCYHVMQGVMTFICGILLAFQNFLQNFVAGVPEHYCQFLNQTGAESLYLGGDRSGDLLKASIPMDKGGKPERCLRFTEPQWHLLNANSTEELKLDTEDCLDGWVYDKSIFLSSIVIEWDLVCGRKPLKPLIQTIFMGGQQVGSVFFGILSDRFGRRTVLRWSSLLATIIGTCVAFAPTFNSYAVLIFFIGAVIAGINLSSLEWAPLKNRMIVHNGITFSFSAGQILLPGWAYLVREWRWLQFSTLISFGIILFGTSWWFLQESVCWLATHNKLPLAVKSLQKVAWINGHKEKGRKLTPEVVMSYIQEDLEAMKTSPFLTDLFRTPGIRLTTFCIMLEWFACGFSFYGLGLDLQKFGFSIYWVQVIFALVDFPGKLLASISMSYLGRRVTLFFLTFFPGLMIIINIFIPQDMPVFQMILSMLGKGALGGAMSCLYLYTPELYPTEIRQIGMSAGIFSIRFGSLLAPVVFIISNYVSILKPLLFGIVPILSAISVYFLTETRGLPFLETIQETENRSAPDTYQESEKTSLRKWHLNLKERKMVSEM</sequence>
<evidence type="ECO:0000259" key="6">
    <source>
        <dbReference type="PROSITE" id="PS50850"/>
    </source>
</evidence>
<feature type="transmembrane region" description="Helical" evidence="5">
    <location>
        <begin position="224"/>
        <end position="246"/>
    </location>
</feature>
<feature type="transmembrane region" description="Helical" evidence="5">
    <location>
        <begin position="195"/>
        <end position="212"/>
    </location>
</feature>
<evidence type="ECO:0000313" key="7">
    <source>
        <dbReference type="Ensembl" id="ENSSHAP00000006691.2"/>
    </source>
</evidence>
<dbReference type="GeneTree" id="ENSGT00940000166861"/>
<organism evidence="7 8">
    <name type="scientific">Sarcophilus harrisii</name>
    <name type="common">Tasmanian devil</name>
    <name type="synonym">Sarcophilus laniarius</name>
    <dbReference type="NCBI Taxonomy" id="9305"/>
    <lineage>
        <taxon>Eukaryota</taxon>
        <taxon>Metazoa</taxon>
        <taxon>Chordata</taxon>
        <taxon>Craniata</taxon>
        <taxon>Vertebrata</taxon>
        <taxon>Euteleostomi</taxon>
        <taxon>Mammalia</taxon>
        <taxon>Metatheria</taxon>
        <taxon>Dasyuromorphia</taxon>
        <taxon>Dasyuridae</taxon>
        <taxon>Sarcophilus</taxon>
    </lineage>
</organism>
<reference evidence="7" key="2">
    <citation type="submission" date="2025-08" db="UniProtKB">
        <authorList>
            <consortium name="Ensembl"/>
        </authorList>
    </citation>
    <scope>IDENTIFICATION</scope>
</reference>
<reference evidence="7 8" key="1">
    <citation type="journal article" date="2011" name="Proc. Natl. Acad. Sci. U.S.A.">
        <title>Genetic diversity and population structure of the endangered marsupial Sarcophilus harrisii (Tasmanian devil).</title>
        <authorList>
            <person name="Miller W."/>
            <person name="Hayes V.M."/>
            <person name="Ratan A."/>
            <person name="Petersen D.C."/>
            <person name="Wittekindt N.E."/>
            <person name="Miller J."/>
            <person name="Walenz B."/>
            <person name="Knight J."/>
            <person name="Qi J."/>
            <person name="Zhao F."/>
            <person name="Wang Q."/>
            <person name="Bedoya-Reina O.C."/>
            <person name="Katiyar N."/>
            <person name="Tomsho L.P."/>
            <person name="Kasson L.M."/>
            <person name="Hardie R.A."/>
            <person name="Woodbridge P."/>
            <person name="Tindall E.A."/>
            <person name="Bertelsen M.F."/>
            <person name="Dixon D."/>
            <person name="Pyecroft S."/>
            <person name="Helgen K.M."/>
            <person name="Lesk A.M."/>
            <person name="Pringle T.H."/>
            <person name="Patterson N."/>
            <person name="Zhang Y."/>
            <person name="Kreiss A."/>
            <person name="Woods G.M."/>
            <person name="Jones M.E."/>
            <person name="Schuster S.C."/>
        </authorList>
    </citation>
    <scope>NUCLEOTIDE SEQUENCE [LARGE SCALE GENOMIC DNA]</scope>
</reference>
<comment type="subcellular location">
    <subcellularLocation>
        <location evidence="1">Membrane</location>
        <topology evidence="1">Multi-pass membrane protein</topology>
    </subcellularLocation>
</comment>
<feature type="domain" description="Major facilitator superfamily (MFS) profile" evidence="6">
    <location>
        <begin position="27"/>
        <end position="514"/>
    </location>
</feature>
<proteinExistence type="predicted"/>
<dbReference type="Pfam" id="PF00083">
    <property type="entry name" value="Sugar_tr"/>
    <property type="match status" value="1"/>
</dbReference>
<evidence type="ECO:0000256" key="4">
    <source>
        <dbReference type="ARBA" id="ARBA00023136"/>
    </source>
</evidence>
<dbReference type="InterPro" id="IPR005828">
    <property type="entry name" value="MFS_sugar_transport-like"/>
</dbReference>
<feature type="transmembrane region" description="Helical" evidence="5">
    <location>
        <begin position="368"/>
        <end position="389"/>
    </location>
</feature>
<dbReference type="AlphaFoldDB" id="G3VU36"/>
<keyword evidence="3 5" id="KW-1133">Transmembrane helix</keyword>
<evidence type="ECO:0000313" key="8">
    <source>
        <dbReference type="Proteomes" id="UP000007648"/>
    </source>
</evidence>
<feature type="transmembrane region" description="Helical" evidence="5">
    <location>
        <begin position="171"/>
        <end position="189"/>
    </location>
</feature>
<keyword evidence="2 5" id="KW-0812">Transmembrane</keyword>
<dbReference type="FunFam" id="1.20.1250.20:FF:000023">
    <property type="entry name" value="Solute carrier family 22 member 6"/>
    <property type="match status" value="1"/>
</dbReference>
<dbReference type="Ensembl" id="ENSSHAT00000006750.2">
    <property type="protein sequence ID" value="ENSSHAP00000006691.2"/>
    <property type="gene ID" value="ENSSHAG00000005823.2"/>
</dbReference>
<dbReference type="SUPFAM" id="SSF103473">
    <property type="entry name" value="MFS general substrate transporter"/>
    <property type="match status" value="1"/>
</dbReference>
<evidence type="ECO:0000256" key="3">
    <source>
        <dbReference type="ARBA" id="ARBA00022989"/>
    </source>
</evidence>
<dbReference type="GO" id="GO:0022857">
    <property type="term" value="F:transmembrane transporter activity"/>
    <property type="evidence" value="ECO:0007669"/>
    <property type="project" value="InterPro"/>
</dbReference>
<feature type="transmembrane region" description="Helical" evidence="5">
    <location>
        <begin position="461"/>
        <end position="483"/>
    </location>
</feature>
<dbReference type="Proteomes" id="UP000007648">
    <property type="component" value="Unassembled WGS sequence"/>
</dbReference>
<evidence type="ECO:0000256" key="5">
    <source>
        <dbReference type="SAM" id="Phobius"/>
    </source>
</evidence>
<feature type="transmembrane region" description="Helical" evidence="5">
    <location>
        <begin position="426"/>
        <end position="449"/>
    </location>
</feature>
<name>G3VU36_SARHA</name>
<dbReference type="HOGENOM" id="CLU_001265_33_3_1"/>
<dbReference type="eggNOG" id="KOG0255">
    <property type="taxonomic scope" value="Eukaryota"/>
</dbReference>